<evidence type="ECO:0000256" key="7">
    <source>
        <dbReference type="ARBA" id="ARBA00023136"/>
    </source>
</evidence>
<feature type="transmembrane region" description="Helical" evidence="8">
    <location>
        <begin position="316"/>
        <end position="334"/>
    </location>
</feature>
<dbReference type="PANTHER" id="PTHR33908">
    <property type="entry name" value="MANNOSYLTRANSFERASE YKCB-RELATED"/>
    <property type="match status" value="1"/>
</dbReference>
<dbReference type="Pfam" id="PF13231">
    <property type="entry name" value="PMT_2"/>
    <property type="match status" value="1"/>
</dbReference>
<feature type="transmembrane region" description="Helical" evidence="8">
    <location>
        <begin position="105"/>
        <end position="122"/>
    </location>
</feature>
<sequence>MTHQTLPRAHLIYLGVACLLWALIPTLFFPNAPLDVIEGFAWGRELALGYTKHPPMQAWLLEASYWLTGGHTFGGYWLSAMCLAISYGCLYALGRRLGLSAARTGWGLLLTSVIFYFTLPVPEFNPNILQLPVWSAMILVTHRALDHGKLRDWALLGALAAIGLLTKYFVILLIGCIGLYALVFADARRHVLTPGPYIAFAVALLLLSPHLWWIYDTEAMTIRFAGSRSHGPTSWVDYLLNPLHFLSAQVGVHTGVFLVLVIGFGKKLASIKKATVATQDAANVSLTNRRFLLWFGFLPLTVSVLCSAFSGNEFEHMWGTPMFVLSGLLASTFLPLSGPLYSRKRAFAAVVVIQGVFLGITLGQAVLEPLWKTKHTRIHYPGQQIATYLETEWRTQMQTPLSYVAGDMWATANITAYADSRPHMFYLHDTLLSPWIDLADVQQKGLMLVWRGDNPQLPNNLADLYPTLQQQGHHSFASPGGGKIPPVTVNWAIVPPGDVNMRKREGMPFR</sequence>
<keyword evidence="3" id="KW-0328">Glycosyltransferase</keyword>
<reference evidence="10" key="1">
    <citation type="submission" date="2021-03" db="EMBL/GenBank/DDBJ databases">
        <title>Roseibium sp. CAU 1637 isolated from Incheon.</title>
        <authorList>
            <person name="Kim W."/>
        </authorList>
    </citation>
    <scope>NUCLEOTIDE SEQUENCE</scope>
    <source>
        <strain evidence="10">CAU 1637</strain>
    </source>
</reference>
<evidence type="ECO:0000259" key="9">
    <source>
        <dbReference type="Pfam" id="PF13231"/>
    </source>
</evidence>
<feature type="transmembrane region" description="Helical" evidence="8">
    <location>
        <begin position="346"/>
        <end position="367"/>
    </location>
</feature>
<evidence type="ECO:0000256" key="5">
    <source>
        <dbReference type="ARBA" id="ARBA00022692"/>
    </source>
</evidence>
<organism evidence="10 11">
    <name type="scientific">Roseibium limicola</name>
    <dbReference type="NCBI Taxonomy" id="2816037"/>
    <lineage>
        <taxon>Bacteria</taxon>
        <taxon>Pseudomonadati</taxon>
        <taxon>Pseudomonadota</taxon>
        <taxon>Alphaproteobacteria</taxon>
        <taxon>Hyphomicrobiales</taxon>
        <taxon>Stappiaceae</taxon>
        <taxon>Roseibium</taxon>
    </lineage>
</organism>
<evidence type="ECO:0000256" key="4">
    <source>
        <dbReference type="ARBA" id="ARBA00022679"/>
    </source>
</evidence>
<name>A0A939ESG7_9HYPH</name>
<keyword evidence="5 8" id="KW-0812">Transmembrane</keyword>
<dbReference type="InterPro" id="IPR050297">
    <property type="entry name" value="LipidA_mod_glycosyltrf_83"/>
</dbReference>
<dbReference type="RefSeq" id="WP_206944690.1">
    <property type="nucleotide sequence ID" value="NZ_JAFLNF010000014.1"/>
</dbReference>
<feature type="transmembrane region" description="Helical" evidence="8">
    <location>
        <begin position="243"/>
        <end position="264"/>
    </location>
</feature>
<keyword evidence="4" id="KW-0808">Transferase</keyword>
<evidence type="ECO:0000256" key="6">
    <source>
        <dbReference type="ARBA" id="ARBA00022989"/>
    </source>
</evidence>
<comment type="caution">
    <text evidence="10">The sequence shown here is derived from an EMBL/GenBank/DDBJ whole genome shotgun (WGS) entry which is preliminary data.</text>
</comment>
<keyword evidence="2" id="KW-1003">Cell membrane</keyword>
<dbReference type="EMBL" id="JAFLNF010000014">
    <property type="protein sequence ID" value="MBO0347490.1"/>
    <property type="molecule type" value="Genomic_DNA"/>
</dbReference>
<evidence type="ECO:0000256" key="8">
    <source>
        <dbReference type="SAM" id="Phobius"/>
    </source>
</evidence>
<protein>
    <submittedName>
        <fullName evidence="10">Glycosyltransferase family 39 protein</fullName>
    </submittedName>
</protein>
<proteinExistence type="predicted"/>
<evidence type="ECO:0000313" key="10">
    <source>
        <dbReference type="EMBL" id="MBO0347490.1"/>
    </source>
</evidence>
<dbReference type="InterPro" id="IPR038731">
    <property type="entry name" value="RgtA/B/C-like"/>
</dbReference>
<dbReference type="GO" id="GO:0005886">
    <property type="term" value="C:plasma membrane"/>
    <property type="evidence" value="ECO:0007669"/>
    <property type="project" value="UniProtKB-SubCell"/>
</dbReference>
<evidence type="ECO:0000256" key="2">
    <source>
        <dbReference type="ARBA" id="ARBA00022475"/>
    </source>
</evidence>
<keyword evidence="7 8" id="KW-0472">Membrane</keyword>
<feature type="transmembrane region" description="Helical" evidence="8">
    <location>
        <begin position="291"/>
        <end position="310"/>
    </location>
</feature>
<dbReference type="PANTHER" id="PTHR33908:SF9">
    <property type="entry name" value="BLL5595 PROTEIN"/>
    <property type="match status" value="1"/>
</dbReference>
<keyword evidence="6 8" id="KW-1133">Transmembrane helix</keyword>
<feature type="domain" description="Glycosyltransferase RgtA/B/C/D-like" evidence="9">
    <location>
        <begin position="52"/>
        <end position="213"/>
    </location>
</feature>
<feature type="transmembrane region" description="Helical" evidence="8">
    <location>
        <begin position="197"/>
        <end position="215"/>
    </location>
</feature>
<comment type="subcellular location">
    <subcellularLocation>
        <location evidence="1">Cell membrane</location>
        <topology evidence="1">Multi-pass membrane protein</topology>
    </subcellularLocation>
</comment>
<dbReference type="Proteomes" id="UP000664779">
    <property type="component" value="Unassembled WGS sequence"/>
</dbReference>
<evidence type="ECO:0000256" key="1">
    <source>
        <dbReference type="ARBA" id="ARBA00004651"/>
    </source>
</evidence>
<gene>
    <name evidence="10" type="ORF">J0X15_19830</name>
</gene>
<accession>A0A939ESG7</accession>
<feature type="transmembrane region" description="Helical" evidence="8">
    <location>
        <begin position="153"/>
        <end position="185"/>
    </location>
</feature>
<feature type="transmembrane region" description="Helical" evidence="8">
    <location>
        <begin position="12"/>
        <end position="29"/>
    </location>
</feature>
<evidence type="ECO:0000256" key="3">
    <source>
        <dbReference type="ARBA" id="ARBA00022676"/>
    </source>
</evidence>
<dbReference type="GO" id="GO:0016763">
    <property type="term" value="F:pentosyltransferase activity"/>
    <property type="evidence" value="ECO:0007669"/>
    <property type="project" value="TreeGrafter"/>
</dbReference>
<keyword evidence="11" id="KW-1185">Reference proteome</keyword>
<evidence type="ECO:0000313" key="11">
    <source>
        <dbReference type="Proteomes" id="UP000664779"/>
    </source>
</evidence>
<dbReference type="AlphaFoldDB" id="A0A939ESG7"/>
<feature type="transmembrane region" description="Helical" evidence="8">
    <location>
        <begin position="74"/>
        <end position="93"/>
    </location>
</feature>
<dbReference type="GO" id="GO:0009103">
    <property type="term" value="P:lipopolysaccharide biosynthetic process"/>
    <property type="evidence" value="ECO:0007669"/>
    <property type="project" value="UniProtKB-ARBA"/>
</dbReference>